<keyword evidence="2" id="KW-0732">Signal</keyword>
<accession>A0AAV7T6S4</accession>
<keyword evidence="4" id="KW-1185">Reference proteome</keyword>
<dbReference type="EMBL" id="JANPWB010000007">
    <property type="protein sequence ID" value="KAJ1172219.1"/>
    <property type="molecule type" value="Genomic_DNA"/>
</dbReference>
<name>A0AAV7T6S4_PLEWA</name>
<feature type="region of interest" description="Disordered" evidence="1">
    <location>
        <begin position="159"/>
        <end position="226"/>
    </location>
</feature>
<evidence type="ECO:0000313" key="3">
    <source>
        <dbReference type="EMBL" id="KAJ1172219.1"/>
    </source>
</evidence>
<comment type="caution">
    <text evidence="3">The sequence shown here is derived from an EMBL/GenBank/DDBJ whole genome shotgun (WGS) entry which is preliminary data.</text>
</comment>
<gene>
    <name evidence="3" type="ORF">NDU88_004067</name>
</gene>
<sequence>MLGTGARPLPPIIWALLPLTSQLAHAAQGRHLLSTVVVLAGSRGHTIHPSLSAASTVPTGQSLSQLRTAPPCGGLRPGPCRLPRPCRRSRFNLCTRPWRATPSLAVLSWGGHSVPPHIDHHRCLPSRAGAALLHRTLTCRARGPTLAAERPSPAGIQRLAHASGPVSSPHPFPSHSSQRGWQRGPHPAPHTPPTVAANPFQPHTRKGLTAGSSSMAERAPQRQLQTSGWVHFTSPRITDGRVLKAHIGKRPG</sequence>
<organism evidence="3 4">
    <name type="scientific">Pleurodeles waltl</name>
    <name type="common">Iberian ribbed newt</name>
    <dbReference type="NCBI Taxonomy" id="8319"/>
    <lineage>
        <taxon>Eukaryota</taxon>
        <taxon>Metazoa</taxon>
        <taxon>Chordata</taxon>
        <taxon>Craniata</taxon>
        <taxon>Vertebrata</taxon>
        <taxon>Euteleostomi</taxon>
        <taxon>Amphibia</taxon>
        <taxon>Batrachia</taxon>
        <taxon>Caudata</taxon>
        <taxon>Salamandroidea</taxon>
        <taxon>Salamandridae</taxon>
        <taxon>Pleurodelinae</taxon>
        <taxon>Pleurodeles</taxon>
    </lineage>
</organism>
<dbReference type="AlphaFoldDB" id="A0AAV7T6S4"/>
<protein>
    <submittedName>
        <fullName evidence="3">Uncharacterized protein</fullName>
    </submittedName>
</protein>
<dbReference type="Proteomes" id="UP001066276">
    <property type="component" value="Chromosome 4_1"/>
</dbReference>
<reference evidence="3" key="1">
    <citation type="journal article" date="2022" name="bioRxiv">
        <title>Sequencing and chromosome-scale assembly of the giantPleurodeles waltlgenome.</title>
        <authorList>
            <person name="Brown T."/>
            <person name="Elewa A."/>
            <person name="Iarovenko S."/>
            <person name="Subramanian E."/>
            <person name="Araus A.J."/>
            <person name="Petzold A."/>
            <person name="Susuki M."/>
            <person name="Suzuki K.-i.T."/>
            <person name="Hayashi T."/>
            <person name="Toyoda A."/>
            <person name="Oliveira C."/>
            <person name="Osipova E."/>
            <person name="Leigh N.D."/>
            <person name="Simon A."/>
            <person name="Yun M.H."/>
        </authorList>
    </citation>
    <scope>NUCLEOTIDE SEQUENCE</scope>
    <source>
        <strain evidence="3">20211129_DDA</strain>
        <tissue evidence="3">Liver</tissue>
    </source>
</reference>
<feature type="chain" id="PRO_5043563612" evidence="2">
    <location>
        <begin position="27"/>
        <end position="252"/>
    </location>
</feature>
<feature type="compositionally biased region" description="Low complexity" evidence="1">
    <location>
        <begin position="163"/>
        <end position="177"/>
    </location>
</feature>
<evidence type="ECO:0000256" key="1">
    <source>
        <dbReference type="SAM" id="MobiDB-lite"/>
    </source>
</evidence>
<evidence type="ECO:0000256" key="2">
    <source>
        <dbReference type="SAM" id="SignalP"/>
    </source>
</evidence>
<proteinExistence type="predicted"/>
<feature type="signal peptide" evidence="2">
    <location>
        <begin position="1"/>
        <end position="26"/>
    </location>
</feature>
<evidence type="ECO:0000313" key="4">
    <source>
        <dbReference type="Proteomes" id="UP001066276"/>
    </source>
</evidence>